<gene>
    <name evidence="2" type="ORF">Gogos_008561</name>
</gene>
<reference evidence="2 3" key="1">
    <citation type="journal article" date="2019" name="Genome Biol. Evol.">
        <title>Insights into the evolution of the New World diploid cottons (Gossypium, subgenus Houzingenia) based on genome sequencing.</title>
        <authorList>
            <person name="Grover C.E."/>
            <person name="Arick M.A. 2nd"/>
            <person name="Thrash A."/>
            <person name="Conover J.L."/>
            <person name="Sanders W.S."/>
            <person name="Peterson D.G."/>
            <person name="Frelichowski J.E."/>
            <person name="Scheffler J.A."/>
            <person name="Scheffler B.E."/>
            <person name="Wendel J.F."/>
        </authorList>
    </citation>
    <scope>NUCLEOTIDE SEQUENCE [LARGE SCALE GENOMIC DNA]</scope>
    <source>
        <strain evidence="2">5</strain>
        <tissue evidence="2">Leaf</tissue>
    </source>
</reference>
<dbReference type="EMBL" id="JABEZY010000009">
    <property type="protein sequence ID" value="MBA0746010.1"/>
    <property type="molecule type" value="Genomic_DNA"/>
</dbReference>
<name>A0A7J9CBU5_GOSGO</name>
<dbReference type="InterPro" id="IPR044835">
    <property type="entry name" value="ARF_plant"/>
</dbReference>
<evidence type="ECO:0000313" key="2">
    <source>
        <dbReference type="EMBL" id="MBA0746010.1"/>
    </source>
</evidence>
<dbReference type="Proteomes" id="UP000593579">
    <property type="component" value="Unassembled WGS sequence"/>
</dbReference>
<keyword evidence="3" id="KW-1185">Reference proteome</keyword>
<sequence>MKGEGRGRMTAEAVAEAAEKAARGFPFEVVYYPRAGWTDFVARAVLVEAGISTYWAAGTRVKMAVETEDSSRLAWFQGTVMSAAVPDTGPWIGSPWRMLQVAWDEPEVLQNARKVNPWQVQISSSSPLHSSFPSEKRLKFSQDSGLADAEGEIFPISGLTNSTMGYLNPSLLNYNSFPAGMQGARQYHFHLQSLTNDVSENTPMMSTDNFSGNYVVPKPTRISTELNIGSSQSDNLSPDSQSSMVSFGTELIEHGGCNSSKVGVGSFRLFGKIIALKEPVRSRFDDVGCMDDVGGKRHDEAVSEKNSLDLSLTYGCSKLLDRLDVQCQRASTFEGFSL</sequence>
<dbReference type="GO" id="GO:0003677">
    <property type="term" value="F:DNA binding"/>
    <property type="evidence" value="ECO:0007669"/>
    <property type="project" value="InterPro"/>
</dbReference>
<dbReference type="GO" id="GO:0006355">
    <property type="term" value="P:regulation of DNA-templated transcription"/>
    <property type="evidence" value="ECO:0007669"/>
    <property type="project" value="InterPro"/>
</dbReference>
<evidence type="ECO:0000313" key="3">
    <source>
        <dbReference type="Proteomes" id="UP000593579"/>
    </source>
</evidence>
<dbReference type="Gene3D" id="2.30.30.1040">
    <property type="match status" value="1"/>
</dbReference>
<dbReference type="AlphaFoldDB" id="A0A7J9CBU5"/>
<dbReference type="GO" id="GO:0005634">
    <property type="term" value="C:nucleus"/>
    <property type="evidence" value="ECO:0007669"/>
    <property type="project" value="InterPro"/>
</dbReference>
<protein>
    <recommendedName>
        <fullName evidence="1">Auxin response factor domain-containing protein</fullName>
    </recommendedName>
</protein>
<proteinExistence type="predicted"/>
<dbReference type="InterPro" id="IPR010525">
    <property type="entry name" value="ARF_dom"/>
</dbReference>
<dbReference type="GO" id="GO:0009725">
    <property type="term" value="P:response to hormone"/>
    <property type="evidence" value="ECO:0007669"/>
    <property type="project" value="InterPro"/>
</dbReference>
<dbReference type="PANTHER" id="PTHR31384:SF94">
    <property type="entry name" value="AUXIN RESPONSE FACTOR 17"/>
    <property type="match status" value="1"/>
</dbReference>
<organism evidence="2 3">
    <name type="scientific">Gossypium gossypioides</name>
    <name type="common">Mexican cotton</name>
    <name type="synonym">Selera gossypioides</name>
    <dbReference type="NCBI Taxonomy" id="34282"/>
    <lineage>
        <taxon>Eukaryota</taxon>
        <taxon>Viridiplantae</taxon>
        <taxon>Streptophyta</taxon>
        <taxon>Embryophyta</taxon>
        <taxon>Tracheophyta</taxon>
        <taxon>Spermatophyta</taxon>
        <taxon>Magnoliopsida</taxon>
        <taxon>eudicotyledons</taxon>
        <taxon>Gunneridae</taxon>
        <taxon>Pentapetalae</taxon>
        <taxon>rosids</taxon>
        <taxon>malvids</taxon>
        <taxon>Malvales</taxon>
        <taxon>Malvaceae</taxon>
        <taxon>Malvoideae</taxon>
        <taxon>Gossypium</taxon>
    </lineage>
</organism>
<evidence type="ECO:0000259" key="1">
    <source>
        <dbReference type="Pfam" id="PF06507"/>
    </source>
</evidence>
<accession>A0A7J9CBU5</accession>
<dbReference type="Pfam" id="PF06507">
    <property type="entry name" value="ARF_AD"/>
    <property type="match status" value="1"/>
</dbReference>
<feature type="domain" description="Auxin response factor" evidence="1">
    <location>
        <begin position="40"/>
        <end position="123"/>
    </location>
</feature>
<dbReference type="OrthoDB" id="1414159at2759"/>
<comment type="caution">
    <text evidence="2">The sequence shown here is derived from an EMBL/GenBank/DDBJ whole genome shotgun (WGS) entry which is preliminary data.</text>
</comment>
<dbReference type="PANTHER" id="PTHR31384">
    <property type="entry name" value="AUXIN RESPONSE FACTOR 4-RELATED"/>
    <property type="match status" value="1"/>
</dbReference>